<organism evidence="2 3">
    <name type="scientific">Nonomuraea typhae</name>
    <dbReference type="NCBI Taxonomy" id="2603600"/>
    <lineage>
        <taxon>Bacteria</taxon>
        <taxon>Bacillati</taxon>
        <taxon>Actinomycetota</taxon>
        <taxon>Actinomycetes</taxon>
        <taxon>Streptosporangiales</taxon>
        <taxon>Streptosporangiaceae</taxon>
        <taxon>Nonomuraea</taxon>
    </lineage>
</organism>
<feature type="transmembrane region" description="Helical" evidence="1">
    <location>
        <begin position="135"/>
        <end position="154"/>
    </location>
</feature>
<sequence>MSRRKWSLWGAAAVIAVLPDAFLGIHSLLTGDDGSRVYTWMSTGSCPGHEISKLIRYPDVIPLLWYGGAPMIAVAFLCRHLCVRSGRERLGRNLARAGAVILLLDHLPGPLLLALDGALGGGCLAAWGPPETVSWNAGMGLYLLVPPILVLLAVRPARERFVRSGPVVRTAGAAVTLTAALVLLNQATPAGKVSGDMALDCAGAGGGSVRDLTEAEKDFLCQVRGFGPLRTGGGVEGWAGVPDRVVLTQGRDLCRLAERHGGDTGAPAVRDAPQSGLARVLGPLCPAVSRAQEQAGEREQEEEDAYVAEKEAACAKHPAHRPRISPVRQHRATMWTEFWTLNGWDDGYEGTAPDMVRELVGGTRGGLTIWAADEFGHACVTTESYTRRPPVETKGWKEVVEVAYESPGGSLTLVDGRGNRSPKLTAVGPGSYRVRVHLRGRELVYQVADRPDGAVELLIMVFPGEQKKLAVYR</sequence>
<keyword evidence="1" id="KW-0812">Transmembrane</keyword>
<protein>
    <submittedName>
        <fullName evidence="2">Uncharacterized protein</fullName>
    </submittedName>
</protein>
<dbReference type="RefSeq" id="WP_397078223.1">
    <property type="nucleotide sequence ID" value="NZ_JBITGY010000001.1"/>
</dbReference>
<keyword evidence="1" id="KW-1133">Transmembrane helix</keyword>
<keyword evidence="3" id="KW-1185">Reference proteome</keyword>
<feature type="transmembrane region" description="Helical" evidence="1">
    <location>
        <begin position="63"/>
        <end position="82"/>
    </location>
</feature>
<gene>
    <name evidence="2" type="ORF">ACIBG2_02550</name>
</gene>
<name>A0ABW7YK02_9ACTN</name>
<evidence type="ECO:0000256" key="1">
    <source>
        <dbReference type="SAM" id="Phobius"/>
    </source>
</evidence>
<comment type="caution">
    <text evidence="2">The sequence shown here is derived from an EMBL/GenBank/DDBJ whole genome shotgun (WGS) entry which is preliminary data.</text>
</comment>
<evidence type="ECO:0000313" key="2">
    <source>
        <dbReference type="EMBL" id="MFI6496231.1"/>
    </source>
</evidence>
<accession>A0ABW7YK02</accession>
<feature type="transmembrane region" description="Helical" evidence="1">
    <location>
        <begin position="94"/>
        <end position="115"/>
    </location>
</feature>
<evidence type="ECO:0000313" key="3">
    <source>
        <dbReference type="Proteomes" id="UP001612741"/>
    </source>
</evidence>
<keyword evidence="1" id="KW-0472">Membrane</keyword>
<dbReference type="EMBL" id="JBITGY010000001">
    <property type="protein sequence ID" value="MFI6496231.1"/>
    <property type="molecule type" value="Genomic_DNA"/>
</dbReference>
<reference evidence="2 3" key="1">
    <citation type="submission" date="2024-10" db="EMBL/GenBank/DDBJ databases">
        <title>The Natural Products Discovery Center: Release of the First 8490 Sequenced Strains for Exploring Actinobacteria Biosynthetic Diversity.</title>
        <authorList>
            <person name="Kalkreuter E."/>
            <person name="Kautsar S.A."/>
            <person name="Yang D."/>
            <person name="Bader C.D."/>
            <person name="Teijaro C.N."/>
            <person name="Fluegel L."/>
            <person name="Davis C.M."/>
            <person name="Simpson J.R."/>
            <person name="Lauterbach L."/>
            <person name="Steele A.D."/>
            <person name="Gui C."/>
            <person name="Meng S."/>
            <person name="Li G."/>
            <person name="Viehrig K."/>
            <person name="Ye F."/>
            <person name="Su P."/>
            <person name="Kiefer A.F."/>
            <person name="Nichols A."/>
            <person name="Cepeda A.J."/>
            <person name="Yan W."/>
            <person name="Fan B."/>
            <person name="Jiang Y."/>
            <person name="Adhikari A."/>
            <person name="Zheng C.-J."/>
            <person name="Schuster L."/>
            <person name="Cowan T.M."/>
            <person name="Smanski M.J."/>
            <person name="Chevrette M.G."/>
            <person name="De Carvalho L.P.S."/>
            <person name="Shen B."/>
        </authorList>
    </citation>
    <scope>NUCLEOTIDE SEQUENCE [LARGE SCALE GENOMIC DNA]</scope>
    <source>
        <strain evidence="2 3">NPDC050545</strain>
    </source>
</reference>
<proteinExistence type="predicted"/>
<feature type="transmembrane region" description="Helical" evidence="1">
    <location>
        <begin position="166"/>
        <end position="184"/>
    </location>
</feature>
<dbReference type="Proteomes" id="UP001612741">
    <property type="component" value="Unassembled WGS sequence"/>
</dbReference>